<name>A0A9W4NGU6_9EURO</name>
<dbReference type="Pfam" id="PF00324">
    <property type="entry name" value="AA_permease"/>
    <property type="match status" value="2"/>
</dbReference>
<dbReference type="PANTHER" id="PTHR43341:SF9">
    <property type="entry name" value="DICARBOXYLIC AMINO ACID PERMEASE"/>
    <property type="match status" value="1"/>
</dbReference>
<evidence type="ECO:0000256" key="7">
    <source>
        <dbReference type="SAM" id="Phobius"/>
    </source>
</evidence>
<keyword evidence="2" id="KW-0813">Transport</keyword>
<dbReference type="PIRSF" id="PIRSF006060">
    <property type="entry name" value="AA_transporter"/>
    <property type="match status" value="1"/>
</dbReference>
<feature type="transmembrane region" description="Helical" evidence="7">
    <location>
        <begin position="462"/>
        <end position="483"/>
    </location>
</feature>
<feature type="transmembrane region" description="Helical" evidence="7">
    <location>
        <begin position="424"/>
        <end position="442"/>
    </location>
</feature>
<evidence type="ECO:0000256" key="6">
    <source>
        <dbReference type="ARBA" id="ARBA00023136"/>
    </source>
</evidence>
<evidence type="ECO:0000256" key="5">
    <source>
        <dbReference type="ARBA" id="ARBA00022989"/>
    </source>
</evidence>
<evidence type="ECO:0000259" key="8">
    <source>
        <dbReference type="Pfam" id="PF00324"/>
    </source>
</evidence>
<dbReference type="GO" id="GO:0016020">
    <property type="term" value="C:membrane"/>
    <property type="evidence" value="ECO:0007669"/>
    <property type="project" value="UniProtKB-SubCell"/>
</dbReference>
<sequence>MTEKDAIGVEPRMEDVVSGSVKDAPCHEEVNLHKTLKDRHLSMIAMGGALGTGLLIGTGSALAQTGPGGILIDYSIIGVIVFMVMAALGEMTSFAPMSRECTRDYHLWRDIWYAKLSPGGFGGYATRFVDPALGFATGYAYFFKYLLATPNQLSALALIIKYWTGDRISPAVWITIALLVVLVINFISVKAFGEFEFWLSSVKIIVMVGAIILLLVLALGGGPSAERTGFRYWNDPGAFAEYKFKGSLGRFVGVWSTMVQAVYAYSGTELVGVTVAEAQNPRLAMARAVKLTFFRIVIFYVLSVLFLGMVVPYNSSELAFAANSSNSAAASPFVVAIQLAKIGGLDHVINACLLLFVISAATSGTSSFQDYYIATRTIYNIAADGNAPKIFTRTNKRGVPIFAMILPTAFCLLAYMSISSGAKTVFTYLTSIVSTFVTHFYFSRAVKLQQVPANLFAYRAPLREWGSMGACLILCLLTFTKGFEVFLIEFDYKNFIVQYIGLPVYLFCLFGYKIYFRTSRVKAFEADLVTGVSMEPIEITKARRKAEKEESIRGKPAFIQACEKFLALCF</sequence>
<dbReference type="Gene3D" id="1.20.1740.10">
    <property type="entry name" value="Amino acid/polyamine transporter I"/>
    <property type="match status" value="1"/>
</dbReference>
<organism evidence="9 10">
    <name type="scientific">Penicillium salamii</name>
    <dbReference type="NCBI Taxonomy" id="1612424"/>
    <lineage>
        <taxon>Eukaryota</taxon>
        <taxon>Fungi</taxon>
        <taxon>Dikarya</taxon>
        <taxon>Ascomycota</taxon>
        <taxon>Pezizomycotina</taxon>
        <taxon>Eurotiomycetes</taxon>
        <taxon>Eurotiomycetidae</taxon>
        <taxon>Eurotiales</taxon>
        <taxon>Aspergillaceae</taxon>
        <taxon>Penicillium</taxon>
    </lineage>
</organism>
<feature type="transmembrane region" description="Helical" evidence="7">
    <location>
        <begin position="399"/>
        <end position="418"/>
    </location>
</feature>
<dbReference type="InterPro" id="IPR004840">
    <property type="entry name" value="Amino_acid_permease_CS"/>
</dbReference>
<dbReference type="Proteomes" id="UP001152592">
    <property type="component" value="Unassembled WGS sequence"/>
</dbReference>
<feature type="transmembrane region" description="Helical" evidence="7">
    <location>
        <begin position="495"/>
        <end position="515"/>
    </location>
</feature>
<proteinExistence type="predicted"/>
<feature type="domain" description="Amino acid permease/ SLC12A" evidence="8">
    <location>
        <begin position="116"/>
        <end position="521"/>
    </location>
</feature>
<keyword evidence="6 7" id="KW-0472">Membrane</keyword>
<dbReference type="PROSITE" id="PS00218">
    <property type="entry name" value="AMINO_ACID_PERMEASE_1"/>
    <property type="match status" value="1"/>
</dbReference>
<dbReference type="OrthoDB" id="8830751at2759"/>
<feature type="transmembrane region" description="Helical" evidence="7">
    <location>
        <begin position="204"/>
        <end position="222"/>
    </location>
</feature>
<evidence type="ECO:0000256" key="1">
    <source>
        <dbReference type="ARBA" id="ARBA00004141"/>
    </source>
</evidence>
<dbReference type="InterPro" id="IPR050524">
    <property type="entry name" value="APC_YAT"/>
</dbReference>
<keyword evidence="5 7" id="KW-1133">Transmembrane helix</keyword>
<keyword evidence="4" id="KW-0029">Amino-acid transport</keyword>
<keyword evidence="3 7" id="KW-0812">Transmembrane</keyword>
<evidence type="ECO:0000256" key="2">
    <source>
        <dbReference type="ARBA" id="ARBA00022448"/>
    </source>
</evidence>
<comment type="subcellular location">
    <subcellularLocation>
        <location evidence="1">Membrane</location>
        <topology evidence="1">Multi-pass membrane protein</topology>
    </subcellularLocation>
</comment>
<comment type="caution">
    <text evidence="9">The sequence shown here is derived from an EMBL/GenBank/DDBJ whole genome shotgun (WGS) entry which is preliminary data.</text>
</comment>
<feature type="transmembrane region" description="Helical" evidence="7">
    <location>
        <begin position="41"/>
        <end position="63"/>
    </location>
</feature>
<dbReference type="InterPro" id="IPR004841">
    <property type="entry name" value="AA-permease/SLC12A_dom"/>
</dbReference>
<dbReference type="GO" id="GO:0015171">
    <property type="term" value="F:amino acid transmembrane transporter activity"/>
    <property type="evidence" value="ECO:0007669"/>
    <property type="project" value="TreeGrafter"/>
</dbReference>
<evidence type="ECO:0000256" key="4">
    <source>
        <dbReference type="ARBA" id="ARBA00022970"/>
    </source>
</evidence>
<dbReference type="EMBL" id="CAJVPD010000199">
    <property type="protein sequence ID" value="CAG8364962.1"/>
    <property type="molecule type" value="Genomic_DNA"/>
</dbReference>
<feature type="transmembrane region" description="Helical" evidence="7">
    <location>
        <begin position="292"/>
        <end position="313"/>
    </location>
</feature>
<reference evidence="9" key="1">
    <citation type="submission" date="2021-07" db="EMBL/GenBank/DDBJ databases">
        <authorList>
            <person name="Branca A.L. A."/>
        </authorList>
    </citation>
    <scope>NUCLEOTIDE SEQUENCE</scope>
</reference>
<evidence type="ECO:0000313" key="10">
    <source>
        <dbReference type="Proteomes" id="UP001152592"/>
    </source>
</evidence>
<evidence type="ECO:0000256" key="3">
    <source>
        <dbReference type="ARBA" id="ARBA00022692"/>
    </source>
</evidence>
<gene>
    <name evidence="9" type="ORF">PSALAMII_LOCUS4020</name>
</gene>
<feature type="transmembrane region" description="Helical" evidence="7">
    <location>
        <begin position="69"/>
        <end position="89"/>
    </location>
</feature>
<dbReference type="PANTHER" id="PTHR43341">
    <property type="entry name" value="AMINO ACID PERMEASE"/>
    <property type="match status" value="1"/>
</dbReference>
<accession>A0A9W4NGU6</accession>
<feature type="domain" description="Amino acid permease/ SLC12A" evidence="8">
    <location>
        <begin position="40"/>
        <end position="96"/>
    </location>
</feature>
<feature type="transmembrane region" description="Helical" evidence="7">
    <location>
        <begin position="171"/>
        <end position="192"/>
    </location>
</feature>
<dbReference type="AlphaFoldDB" id="A0A9W4NGU6"/>
<evidence type="ECO:0000313" key="9">
    <source>
        <dbReference type="EMBL" id="CAG8364962.1"/>
    </source>
</evidence>
<feature type="transmembrane region" description="Helical" evidence="7">
    <location>
        <begin position="333"/>
        <end position="358"/>
    </location>
</feature>
<protein>
    <recommendedName>
        <fullName evidence="8">Amino acid permease/ SLC12A domain-containing protein</fullName>
    </recommendedName>
</protein>